<dbReference type="GO" id="GO:0046872">
    <property type="term" value="F:metal ion binding"/>
    <property type="evidence" value="ECO:0007669"/>
    <property type="project" value="UniProtKB-KW"/>
</dbReference>
<reference evidence="8 9" key="1">
    <citation type="journal article" date="2013" name="PLoS Genet.">
        <title>Distinctive expansion of potential virulence genes in the genome of the oomycete fish pathogen Saprolegnia parasitica.</title>
        <authorList>
            <person name="Jiang R.H."/>
            <person name="de Bruijn I."/>
            <person name="Haas B.J."/>
            <person name="Belmonte R."/>
            <person name="Lobach L."/>
            <person name="Christie J."/>
            <person name="van den Ackerveken G."/>
            <person name="Bottin A."/>
            <person name="Bulone V."/>
            <person name="Diaz-Moreno S.M."/>
            <person name="Dumas B."/>
            <person name="Fan L."/>
            <person name="Gaulin E."/>
            <person name="Govers F."/>
            <person name="Grenville-Briggs L.J."/>
            <person name="Horner N.R."/>
            <person name="Levin J.Z."/>
            <person name="Mammella M."/>
            <person name="Meijer H.J."/>
            <person name="Morris P."/>
            <person name="Nusbaum C."/>
            <person name="Oome S."/>
            <person name="Phillips A.J."/>
            <person name="van Rooyen D."/>
            <person name="Rzeszutek E."/>
            <person name="Saraiva M."/>
            <person name="Secombes C.J."/>
            <person name="Seidl M.F."/>
            <person name="Snel B."/>
            <person name="Stassen J.H."/>
            <person name="Sykes S."/>
            <person name="Tripathy S."/>
            <person name="van den Berg H."/>
            <person name="Vega-Arreguin J.C."/>
            <person name="Wawra S."/>
            <person name="Young S.K."/>
            <person name="Zeng Q."/>
            <person name="Dieguez-Uribeondo J."/>
            <person name="Russ C."/>
            <person name="Tyler B.M."/>
            <person name="van West P."/>
        </authorList>
    </citation>
    <scope>NUCLEOTIDE SEQUENCE [LARGE SCALE GENOMIC DNA]</scope>
    <source>
        <strain evidence="8 9">CBS 223.65</strain>
    </source>
</reference>
<dbReference type="PANTHER" id="PTHR33146">
    <property type="entry name" value="ENDONUCLEASE 4"/>
    <property type="match status" value="1"/>
</dbReference>
<dbReference type="EMBL" id="KK583223">
    <property type="protein sequence ID" value="KDO26547.1"/>
    <property type="molecule type" value="Genomic_DNA"/>
</dbReference>
<dbReference type="Gene3D" id="1.10.575.10">
    <property type="entry name" value="P1 Nuclease"/>
    <property type="match status" value="1"/>
</dbReference>
<comment type="similarity">
    <text evidence="1">Belongs to the nuclease type I family.</text>
</comment>
<keyword evidence="4" id="KW-0255">Endonuclease</keyword>
<sequence length="342" mass="37078">MTLAATPAMAWWDGGHMLTAEIATQLMTTDDVAVLQSVLQKWDDDFPNTGDVATAVIWPDLLKCASTSAMYCPSPLMPSVNSMDNWHYVNLPFFTNGSDYHGVSPRDINGLLKASFDGLALDVMTKTLKTFATTQSTWAANFMLRYFLHAFTDIHQPMHTAAGVSDALPNGDLGGNKRKFASPCSANNLHAIWDSAAGEYSTNWTPEMVPGSPGRALLRSNATRLLATYGGNLSADAVDYTMYKNVPYAEFTSIMTKDVFPRTIVDSFVLAKAAAYEGLDLTFNAKGFVPCPSPAYQARLVRVVEKQFVVGGSRLAVVLTQLARQIKALGLAAKDGCGDLHE</sequence>
<evidence type="ECO:0000256" key="7">
    <source>
        <dbReference type="ARBA" id="ARBA00023180"/>
    </source>
</evidence>
<gene>
    <name evidence="8" type="ORF">SPRG_07949</name>
</gene>
<dbReference type="GO" id="GO:0006308">
    <property type="term" value="P:DNA catabolic process"/>
    <property type="evidence" value="ECO:0007669"/>
    <property type="project" value="InterPro"/>
</dbReference>
<keyword evidence="3" id="KW-0479">Metal-binding</keyword>
<dbReference type="SUPFAM" id="SSF48537">
    <property type="entry name" value="Phospholipase C/P1 nuclease"/>
    <property type="match status" value="1"/>
</dbReference>
<dbReference type="KEGG" id="spar:SPRG_07949"/>
<dbReference type="InterPro" id="IPR003154">
    <property type="entry name" value="S1/P1nuclease"/>
</dbReference>
<dbReference type="STRING" id="695850.A0A067CIA6"/>
<evidence type="ECO:0000256" key="1">
    <source>
        <dbReference type="ARBA" id="ARBA00009547"/>
    </source>
</evidence>
<dbReference type="PANTHER" id="PTHR33146:SF10">
    <property type="entry name" value="STRAND-SPECIFIC NUCLEASE, PUTATIVE-RELATED"/>
    <property type="match status" value="1"/>
</dbReference>
<dbReference type="GO" id="GO:0003676">
    <property type="term" value="F:nucleic acid binding"/>
    <property type="evidence" value="ECO:0007669"/>
    <property type="project" value="InterPro"/>
</dbReference>
<evidence type="ECO:0000256" key="5">
    <source>
        <dbReference type="ARBA" id="ARBA00022801"/>
    </source>
</evidence>
<evidence type="ECO:0008006" key="10">
    <source>
        <dbReference type="Google" id="ProtNLM"/>
    </source>
</evidence>
<evidence type="ECO:0000256" key="2">
    <source>
        <dbReference type="ARBA" id="ARBA00022722"/>
    </source>
</evidence>
<dbReference type="AlphaFoldDB" id="A0A067CIA6"/>
<dbReference type="OrthoDB" id="441446at2759"/>
<organism evidence="8 9">
    <name type="scientific">Saprolegnia parasitica (strain CBS 223.65)</name>
    <dbReference type="NCBI Taxonomy" id="695850"/>
    <lineage>
        <taxon>Eukaryota</taxon>
        <taxon>Sar</taxon>
        <taxon>Stramenopiles</taxon>
        <taxon>Oomycota</taxon>
        <taxon>Saprolegniomycetes</taxon>
        <taxon>Saprolegniales</taxon>
        <taxon>Saprolegniaceae</taxon>
        <taxon>Saprolegnia</taxon>
    </lineage>
</organism>
<dbReference type="RefSeq" id="XP_012202690.1">
    <property type="nucleotide sequence ID" value="XM_012347300.1"/>
</dbReference>
<keyword evidence="5" id="KW-0378">Hydrolase</keyword>
<evidence type="ECO:0000256" key="3">
    <source>
        <dbReference type="ARBA" id="ARBA00022723"/>
    </source>
</evidence>
<keyword evidence="6" id="KW-1015">Disulfide bond</keyword>
<keyword evidence="7" id="KW-0325">Glycoprotein</keyword>
<dbReference type="Proteomes" id="UP000030745">
    <property type="component" value="Unassembled WGS sequence"/>
</dbReference>
<dbReference type="GeneID" id="24130198"/>
<keyword evidence="2" id="KW-0540">Nuclease</keyword>
<keyword evidence="9" id="KW-1185">Reference proteome</keyword>
<evidence type="ECO:0000313" key="9">
    <source>
        <dbReference type="Proteomes" id="UP000030745"/>
    </source>
</evidence>
<protein>
    <recommendedName>
        <fullName evidence="10">S1/P1 nuclease</fullName>
    </recommendedName>
</protein>
<proteinExistence type="inferred from homology"/>
<accession>A0A067CIA6</accession>
<dbReference type="CDD" id="cd11010">
    <property type="entry name" value="S1-P1_nuclease"/>
    <property type="match status" value="1"/>
</dbReference>
<name>A0A067CIA6_SAPPC</name>
<dbReference type="VEuPathDB" id="FungiDB:SPRG_07949"/>
<dbReference type="InterPro" id="IPR008947">
    <property type="entry name" value="PLipase_C/P1_nuclease_dom_sf"/>
</dbReference>
<evidence type="ECO:0000256" key="4">
    <source>
        <dbReference type="ARBA" id="ARBA00022759"/>
    </source>
</evidence>
<dbReference type="Pfam" id="PF02265">
    <property type="entry name" value="S1-P1_nuclease"/>
    <property type="match status" value="1"/>
</dbReference>
<evidence type="ECO:0000313" key="8">
    <source>
        <dbReference type="EMBL" id="KDO26547.1"/>
    </source>
</evidence>
<dbReference type="GO" id="GO:0016788">
    <property type="term" value="F:hydrolase activity, acting on ester bonds"/>
    <property type="evidence" value="ECO:0007669"/>
    <property type="project" value="InterPro"/>
</dbReference>
<dbReference type="GO" id="GO:0004519">
    <property type="term" value="F:endonuclease activity"/>
    <property type="evidence" value="ECO:0007669"/>
    <property type="project" value="UniProtKB-KW"/>
</dbReference>
<evidence type="ECO:0000256" key="6">
    <source>
        <dbReference type="ARBA" id="ARBA00023157"/>
    </source>
</evidence>
<dbReference type="OMA" id="WLDDING"/>